<dbReference type="InterPro" id="IPR009937">
    <property type="entry name" value="Phage_holin_3_6"/>
</dbReference>
<accession>A0ABQ4S3Y4</accession>
<sequence>MRIDSTDGTLRLLATALRQASEHLVKTLTLVHIEVDGNIRALMGLLALLATCVLLLLAALFLFLGAIVKALAALIGSEAWAALIVAAPFVLAAAVLMHLAVRRMRPIAR</sequence>
<proteinExistence type="predicted"/>
<evidence type="ECO:0008006" key="4">
    <source>
        <dbReference type="Google" id="ProtNLM"/>
    </source>
</evidence>
<organism evidence="2 3">
    <name type="scientific">Methylobacterium iners</name>
    <dbReference type="NCBI Taxonomy" id="418707"/>
    <lineage>
        <taxon>Bacteria</taxon>
        <taxon>Pseudomonadati</taxon>
        <taxon>Pseudomonadota</taxon>
        <taxon>Alphaproteobacteria</taxon>
        <taxon>Hyphomicrobiales</taxon>
        <taxon>Methylobacteriaceae</taxon>
        <taxon>Methylobacterium</taxon>
    </lineage>
</organism>
<dbReference type="Pfam" id="PF07332">
    <property type="entry name" value="Phage_holin_3_6"/>
    <property type="match status" value="1"/>
</dbReference>
<reference evidence="2" key="1">
    <citation type="journal article" date="2021" name="Front. Microbiol.">
        <title>Comprehensive Comparative Genomics and Phenotyping of Methylobacterium Species.</title>
        <authorList>
            <person name="Alessa O."/>
            <person name="Ogura Y."/>
            <person name="Fujitani Y."/>
            <person name="Takami H."/>
            <person name="Hayashi T."/>
            <person name="Sahin N."/>
            <person name="Tani A."/>
        </authorList>
    </citation>
    <scope>NUCLEOTIDE SEQUENCE</scope>
    <source>
        <strain evidence="2">DSM 19015</strain>
    </source>
</reference>
<evidence type="ECO:0000313" key="3">
    <source>
        <dbReference type="Proteomes" id="UP001055125"/>
    </source>
</evidence>
<keyword evidence="3" id="KW-1185">Reference proteome</keyword>
<reference evidence="2" key="2">
    <citation type="submission" date="2021-08" db="EMBL/GenBank/DDBJ databases">
        <authorList>
            <person name="Tani A."/>
            <person name="Ola A."/>
            <person name="Ogura Y."/>
            <person name="Katsura K."/>
            <person name="Hayashi T."/>
        </authorList>
    </citation>
    <scope>NUCLEOTIDE SEQUENCE</scope>
    <source>
        <strain evidence="2">DSM 19015</strain>
    </source>
</reference>
<feature type="transmembrane region" description="Helical" evidence="1">
    <location>
        <begin position="80"/>
        <end position="101"/>
    </location>
</feature>
<keyword evidence="1" id="KW-0812">Transmembrane</keyword>
<feature type="transmembrane region" description="Helical" evidence="1">
    <location>
        <begin position="45"/>
        <end position="68"/>
    </location>
</feature>
<dbReference type="RefSeq" id="WP_238245962.1">
    <property type="nucleotide sequence ID" value="NZ_BPQP01000071.1"/>
</dbReference>
<name>A0ABQ4S3Y4_9HYPH</name>
<keyword evidence="1" id="KW-0472">Membrane</keyword>
<dbReference type="EMBL" id="BPQP01000071">
    <property type="protein sequence ID" value="GJD96872.1"/>
    <property type="molecule type" value="Genomic_DNA"/>
</dbReference>
<evidence type="ECO:0000313" key="2">
    <source>
        <dbReference type="EMBL" id="GJD96872.1"/>
    </source>
</evidence>
<gene>
    <name evidence="2" type="ORF">OCOJLMKI_4099</name>
</gene>
<keyword evidence="1" id="KW-1133">Transmembrane helix</keyword>
<protein>
    <recommendedName>
        <fullName evidence="4">Phage holin family protein</fullName>
    </recommendedName>
</protein>
<comment type="caution">
    <text evidence="2">The sequence shown here is derived from an EMBL/GenBank/DDBJ whole genome shotgun (WGS) entry which is preliminary data.</text>
</comment>
<evidence type="ECO:0000256" key="1">
    <source>
        <dbReference type="SAM" id="Phobius"/>
    </source>
</evidence>
<dbReference type="Proteomes" id="UP001055125">
    <property type="component" value="Unassembled WGS sequence"/>
</dbReference>